<dbReference type="InterPro" id="IPR011050">
    <property type="entry name" value="Pectin_lyase_fold/virulence"/>
</dbReference>
<evidence type="ECO:0000313" key="3">
    <source>
        <dbReference type="Proteomes" id="UP001281761"/>
    </source>
</evidence>
<dbReference type="Proteomes" id="UP001281761">
    <property type="component" value="Unassembled WGS sequence"/>
</dbReference>
<organism evidence="2 3">
    <name type="scientific">Blattamonas nauphoetae</name>
    <dbReference type="NCBI Taxonomy" id="2049346"/>
    <lineage>
        <taxon>Eukaryota</taxon>
        <taxon>Metamonada</taxon>
        <taxon>Preaxostyla</taxon>
        <taxon>Oxymonadida</taxon>
        <taxon>Blattamonas</taxon>
    </lineage>
</organism>
<keyword evidence="1" id="KW-0732">Signal</keyword>
<accession>A0ABQ9XDD6</accession>
<comment type="caution">
    <text evidence="2">The sequence shown here is derived from an EMBL/GenBank/DDBJ whole genome shotgun (WGS) entry which is preliminary data.</text>
</comment>
<gene>
    <name evidence="2" type="ORF">BLNAU_16760</name>
</gene>
<protein>
    <submittedName>
        <fullName evidence="2">Uncharacterized protein</fullName>
    </submittedName>
</protein>
<dbReference type="SUPFAM" id="SSF51126">
    <property type="entry name" value="Pectin lyase-like"/>
    <property type="match status" value="2"/>
</dbReference>
<feature type="signal peptide" evidence="1">
    <location>
        <begin position="1"/>
        <end position="17"/>
    </location>
</feature>
<keyword evidence="3" id="KW-1185">Reference proteome</keyword>
<evidence type="ECO:0000256" key="1">
    <source>
        <dbReference type="SAM" id="SignalP"/>
    </source>
</evidence>
<sequence>MISILVLFILVTSLISGTTSPPLDHATVFSIGVQLEIDPTHLKTSKIALLDPFYHAEEYLLDSMDVSLWGDKTTILHSSSVRQHPNSQQKARKEFYIQTNLISAIFLISNTSIFLSDIHFDCGKEGISLSKISSSTLALKTCSIVSNSQASPFVLFATLGRDETSVSLIDTTHTSSSPHTLLPLGIFGELTPPPSDHSRHGSTRPLHSIHCVSMSLSDCTLLRGTGPLMDFSSVPSDSGDFRTTEIGVETFLVAGSFRNVTSSPSQNVPRSSLFSQKIIGTSVTHSNNHLTGTTSLDMNRGGDLLCQNSSFSHCDSSLEPSEGPHYALQHRSSSDTQYHFDSSTTASEIIFTRCTFHTMIQSEQGSAIYHDDAPSSLSISECSFARVLSTKAFGGAVSFYHSAANYPFTLTSSSFVNCSCYEFGRSVGVRFATTATISSSFFQNSTVTRPHAAGGGMAFVNVTSIIISNSVFQHCYAGEGGQGGGALFFQSCISLRMASAQFRENYGYYGNDFYSFNFTVAALRPNVTNCDSTSGNASCYFYVAGGGIDNSVIPQTTTNRTLRSIEARLEPDGVSATLLATVSDVVEGMMLVLVDNSELEGETTSNSAPKIQRLLAFPFPFPYKSTTSSFTAACGDWEILQHGETYSVIGQSINGTNLTSNSLTLVMPFRSQFNRVVCRTGAGLDHAWLCLVGKSIFAGTYDFQIEGIDNFQLSVSFDGLTEGETLDMVSTEVSISLFGEGSKFSPNTQYEVNLVMKEGSSEPVFLDPSRLLFTTPDPPRLTNVGEVRFTDDSKSTIEIDLVCLGLPSSADTLVVSSANGTKISLSVEWSDSSSGKATAVVYSLRESEIELKFGQTYTISSLTSTDGVSAIFIAPLTFQTPADPARIVSVSAALNDQRTHVVVTMRGRALPSDSFSMSLSELPSETFTGSQKSIEIVEFEISLDSNTTPHLDYDTVYTLQALSSDGIHILLNAGMKFDVPSRALVVIVSGSGSNDITFCGTHQKPCLSISVGWERDPSEQADREVVVQIDKQAGFGGGVEVGKMSLTIVRMFGRKGEIVVEEEISTPKGKEGLLMVSGGEVILSALSLSLPSFTHTLSSTHPLFVIGGSGKCSIEQVRISGIDGEHIGMGLCGLVSGHLSFSDISIKACSFRDGVSLISHSEPSNELAMILSDVVVENCTVLNAPLLLFHSTHPSSSFSLANSQFVSTRMTKSSSSQTAKGLVTISTTQTKIEFVGCVFVDCGSLEQNDVLCGTALHIDIGSSSTNTASSSISTSMSSINTDSPSIGVGSSRWEVSLDSCLFVNNSGVGSGDSSGGVWISCGDRLCLISFTDSWFEEDLASTALKRNAHGRIVLVEQTKKRRVVHGGSESRAAVVVERGRLVPQIIRKSSIFSNCRLVVRSSQPSSFRIHTQSDALRSLSLGAVHSSH</sequence>
<proteinExistence type="predicted"/>
<feature type="chain" id="PRO_5046261514" evidence="1">
    <location>
        <begin position="18"/>
        <end position="1428"/>
    </location>
</feature>
<name>A0ABQ9XDD6_9EUKA</name>
<reference evidence="2 3" key="1">
    <citation type="journal article" date="2022" name="bioRxiv">
        <title>Genomics of Preaxostyla Flagellates Illuminates Evolutionary Transitions and the Path Towards Mitochondrial Loss.</title>
        <authorList>
            <person name="Novak L.V.F."/>
            <person name="Treitli S.C."/>
            <person name="Pyrih J."/>
            <person name="Halakuc P."/>
            <person name="Pipaliya S.V."/>
            <person name="Vacek V."/>
            <person name="Brzon O."/>
            <person name="Soukal P."/>
            <person name="Eme L."/>
            <person name="Dacks J.B."/>
            <person name="Karnkowska A."/>
            <person name="Elias M."/>
            <person name="Hampl V."/>
        </authorList>
    </citation>
    <scope>NUCLEOTIDE SEQUENCE [LARGE SCALE GENOMIC DNA]</scope>
    <source>
        <strain evidence="2">NAU3</strain>
        <tissue evidence="2">Gut</tissue>
    </source>
</reference>
<dbReference type="EMBL" id="JARBJD010000179">
    <property type="protein sequence ID" value="KAK2948311.1"/>
    <property type="molecule type" value="Genomic_DNA"/>
</dbReference>
<evidence type="ECO:0000313" key="2">
    <source>
        <dbReference type="EMBL" id="KAK2948311.1"/>
    </source>
</evidence>